<accession>C9SYU9</accession>
<keyword evidence="3" id="KW-1185">Reference proteome</keyword>
<gene>
    <name evidence="2" type="ORF">VDBG_10074</name>
</gene>
<proteinExistence type="predicted"/>
<organism evidence="3">
    <name type="scientific">Verticillium alfalfae (strain VaMs.102 / ATCC MYA-4576 / FGSC 10136)</name>
    <name type="common">Verticillium wilt of alfalfa</name>
    <name type="synonym">Verticillium albo-atrum</name>
    <dbReference type="NCBI Taxonomy" id="526221"/>
    <lineage>
        <taxon>Eukaryota</taxon>
        <taxon>Fungi</taxon>
        <taxon>Dikarya</taxon>
        <taxon>Ascomycota</taxon>
        <taxon>Pezizomycotina</taxon>
        <taxon>Sordariomycetes</taxon>
        <taxon>Hypocreomycetidae</taxon>
        <taxon>Glomerellales</taxon>
        <taxon>Plectosphaerellaceae</taxon>
        <taxon>Verticillium</taxon>
    </lineage>
</organism>
<evidence type="ECO:0000313" key="2">
    <source>
        <dbReference type="EMBL" id="EEY23964.1"/>
    </source>
</evidence>
<dbReference type="GeneID" id="9531701"/>
<dbReference type="KEGG" id="val:VDBG_10074"/>
<dbReference type="EMBL" id="DS985231">
    <property type="protein sequence ID" value="EEY23964.1"/>
    <property type="molecule type" value="Genomic_DNA"/>
</dbReference>
<dbReference type="RefSeq" id="XP_002999780.1">
    <property type="nucleotide sequence ID" value="XM_002999734.1"/>
</dbReference>
<evidence type="ECO:0000313" key="3">
    <source>
        <dbReference type="Proteomes" id="UP000008698"/>
    </source>
</evidence>
<dbReference type="AlphaFoldDB" id="C9SYU9"/>
<dbReference type="HOGENOM" id="CLU_2560030_0_0_1"/>
<feature type="region of interest" description="Disordered" evidence="1">
    <location>
        <begin position="1"/>
        <end position="41"/>
    </location>
</feature>
<reference evidence="3" key="1">
    <citation type="journal article" date="2011" name="PLoS Pathog.">
        <title>Comparative genomics yields insights into niche adaptation of plant vascular wilt pathogens.</title>
        <authorList>
            <person name="Klosterman S.J."/>
            <person name="Subbarao K.V."/>
            <person name="Kang S."/>
            <person name="Veronese P."/>
            <person name="Gold S.E."/>
            <person name="Thomma B.P.H.J."/>
            <person name="Chen Z."/>
            <person name="Henrissat B."/>
            <person name="Lee Y.-H."/>
            <person name="Park J."/>
            <person name="Garcia-Pedrajas M.D."/>
            <person name="Barbara D.J."/>
            <person name="Anchieta A."/>
            <person name="de Jonge R."/>
            <person name="Santhanam P."/>
            <person name="Maruthachalam K."/>
            <person name="Atallah Z."/>
            <person name="Amyotte S.G."/>
            <person name="Paz Z."/>
            <person name="Inderbitzin P."/>
            <person name="Hayes R.J."/>
            <person name="Heiman D.I."/>
            <person name="Young S."/>
            <person name="Zeng Q."/>
            <person name="Engels R."/>
            <person name="Galagan J."/>
            <person name="Cuomo C.A."/>
            <person name="Dobinson K.F."/>
            <person name="Ma L.-J."/>
        </authorList>
    </citation>
    <scope>NUCLEOTIDE SEQUENCE [LARGE SCALE GENOMIC DNA]</scope>
    <source>
        <strain evidence="3">VaMs.102 / ATCC MYA-4576 / FGSC 10136</strain>
    </source>
</reference>
<dbReference type="Proteomes" id="UP000008698">
    <property type="component" value="Unassembled WGS sequence"/>
</dbReference>
<sequence length="82" mass="8721">MAAPKWMASSGFDGGLRPATSPDGRTQPQRQTSHAAPGGYFFQTTQSRSTTCLSEPRGQLALDVKVRPSVLSKMAGHPPQPP</sequence>
<evidence type="ECO:0000256" key="1">
    <source>
        <dbReference type="SAM" id="MobiDB-lite"/>
    </source>
</evidence>
<name>C9SYU9_VERA1</name>
<protein>
    <submittedName>
        <fullName evidence="2">Uncharacterized protein</fullName>
    </submittedName>
</protein>
<feature type="compositionally biased region" description="Polar residues" evidence="1">
    <location>
        <begin position="23"/>
        <end position="34"/>
    </location>
</feature>